<dbReference type="NCBIfam" id="NF001299">
    <property type="entry name" value="PRK00241.1"/>
    <property type="match status" value="1"/>
</dbReference>
<dbReference type="RefSeq" id="WP_126789656.1">
    <property type="nucleotide sequence ID" value="NZ_PIPN01000004.1"/>
</dbReference>
<evidence type="ECO:0000256" key="2">
    <source>
        <dbReference type="ARBA" id="ARBA00001947"/>
    </source>
</evidence>
<dbReference type="PANTHER" id="PTHR42904:SF6">
    <property type="entry name" value="NAD-CAPPED RNA HYDROLASE NUDT12"/>
    <property type="match status" value="1"/>
</dbReference>
<dbReference type="SUPFAM" id="SSF55811">
    <property type="entry name" value="Nudix"/>
    <property type="match status" value="2"/>
</dbReference>
<dbReference type="Gene3D" id="3.90.79.20">
    <property type="match status" value="1"/>
</dbReference>
<dbReference type="InterPro" id="IPR015375">
    <property type="entry name" value="NADH_PPase-like_N"/>
</dbReference>
<dbReference type="EC" id="3.6.1.22" evidence="4"/>
<dbReference type="InterPro" id="IPR015797">
    <property type="entry name" value="NUDIX_hydrolase-like_dom_sf"/>
</dbReference>
<evidence type="ECO:0000256" key="3">
    <source>
        <dbReference type="ARBA" id="ARBA00009595"/>
    </source>
</evidence>
<feature type="domain" description="Nudix hydrolase" evidence="10">
    <location>
        <begin position="139"/>
        <end position="267"/>
    </location>
</feature>
<dbReference type="PANTHER" id="PTHR42904">
    <property type="entry name" value="NUDIX HYDROLASE, NUDC SUBFAMILY"/>
    <property type="match status" value="1"/>
</dbReference>
<evidence type="ECO:0000259" key="10">
    <source>
        <dbReference type="PROSITE" id="PS51462"/>
    </source>
</evidence>
<keyword evidence="12" id="KW-1185">Reference proteome</keyword>
<evidence type="ECO:0000313" key="11">
    <source>
        <dbReference type="EMBL" id="RUO29389.1"/>
    </source>
</evidence>
<comment type="cofactor">
    <cofactor evidence="1">
        <name>Mg(2+)</name>
        <dbReference type="ChEBI" id="CHEBI:18420"/>
    </cofactor>
</comment>
<dbReference type="Pfam" id="PF09296">
    <property type="entry name" value="NUDIX-like"/>
    <property type="match status" value="1"/>
</dbReference>
<dbReference type="CDD" id="cd03429">
    <property type="entry name" value="NUDIX_NADH_pyrophosphatase_Nudt13"/>
    <property type="match status" value="1"/>
</dbReference>
<proteinExistence type="inferred from homology"/>
<dbReference type="EMBL" id="PIPN01000004">
    <property type="protein sequence ID" value="RUO29389.1"/>
    <property type="molecule type" value="Genomic_DNA"/>
</dbReference>
<evidence type="ECO:0000256" key="1">
    <source>
        <dbReference type="ARBA" id="ARBA00001946"/>
    </source>
</evidence>
<dbReference type="PROSITE" id="PS51462">
    <property type="entry name" value="NUDIX"/>
    <property type="match status" value="1"/>
</dbReference>
<dbReference type="InterPro" id="IPR015376">
    <property type="entry name" value="Znr_NADH_PPase"/>
</dbReference>
<comment type="cofactor">
    <cofactor evidence="2">
        <name>Zn(2+)</name>
        <dbReference type="ChEBI" id="CHEBI:29105"/>
    </cofactor>
</comment>
<keyword evidence="6" id="KW-0378">Hydrolase</keyword>
<dbReference type="Proteomes" id="UP000287410">
    <property type="component" value="Unassembled WGS sequence"/>
</dbReference>
<dbReference type="Pfam" id="PF00293">
    <property type="entry name" value="NUDIX"/>
    <property type="match status" value="1"/>
</dbReference>
<evidence type="ECO:0000256" key="5">
    <source>
        <dbReference type="ARBA" id="ARBA00022723"/>
    </source>
</evidence>
<dbReference type="InterPro" id="IPR049734">
    <property type="entry name" value="NudC-like_C"/>
</dbReference>
<organism evidence="11 12">
    <name type="scientific">Aliidiomarina sedimenti</name>
    <dbReference type="NCBI Taxonomy" id="1933879"/>
    <lineage>
        <taxon>Bacteria</taxon>
        <taxon>Pseudomonadati</taxon>
        <taxon>Pseudomonadota</taxon>
        <taxon>Gammaproteobacteria</taxon>
        <taxon>Alteromonadales</taxon>
        <taxon>Idiomarinaceae</taxon>
        <taxon>Aliidiomarina</taxon>
    </lineage>
</organism>
<evidence type="ECO:0000256" key="6">
    <source>
        <dbReference type="ARBA" id="ARBA00022801"/>
    </source>
</evidence>
<gene>
    <name evidence="11" type="ORF">CWE12_10445</name>
</gene>
<dbReference type="InterPro" id="IPR050241">
    <property type="entry name" value="NAD-cap_RNA_hydrolase_NudC"/>
</dbReference>
<dbReference type="InterPro" id="IPR020084">
    <property type="entry name" value="NUDIX_hydrolase_CS"/>
</dbReference>
<evidence type="ECO:0000313" key="12">
    <source>
        <dbReference type="Proteomes" id="UP000287410"/>
    </source>
</evidence>
<accession>A0ABY0BY24</accession>
<evidence type="ECO:0000256" key="4">
    <source>
        <dbReference type="ARBA" id="ARBA00012381"/>
    </source>
</evidence>
<comment type="catalytic activity">
    <reaction evidence="9">
        <text>a 5'-end NAD(+)-phospho-ribonucleoside in mRNA + H2O = a 5'-end phospho-adenosine-phospho-ribonucleoside in mRNA + beta-nicotinamide D-ribonucleotide + 2 H(+)</text>
        <dbReference type="Rhea" id="RHEA:60876"/>
        <dbReference type="Rhea" id="RHEA-COMP:15698"/>
        <dbReference type="Rhea" id="RHEA-COMP:15719"/>
        <dbReference type="ChEBI" id="CHEBI:14649"/>
        <dbReference type="ChEBI" id="CHEBI:15377"/>
        <dbReference type="ChEBI" id="CHEBI:15378"/>
        <dbReference type="ChEBI" id="CHEBI:144029"/>
        <dbReference type="ChEBI" id="CHEBI:144051"/>
    </reaction>
    <physiologicalReaction direction="left-to-right" evidence="9">
        <dbReference type="Rhea" id="RHEA:60877"/>
    </physiologicalReaction>
</comment>
<protein>
    <recommendedName>
        <fullName evidence="4">NAD(+) diphosphatase</fullName>
        <ecNumber evidence="4">3.6.1.22</ecNumber>
    </recommendedName>
</protein>
<sequence>MIIPRPGHMPDEESIIMIVNENLVLQREGANPLPVLSKPVREQLWQSAQYLASIGSYQGREVFLVVPGQDVTFDGFEFLPLRRLLSHFDSALFAIAGRACQVAYFIRTHNFCSHCGDPLQEVEDELAVYCASCDYRTYPRISPCIIVAVFRQDRGKNEILLARGIRHPEGLYSVLAGFVESGETLEQTVQREVYEETRILVDNVEYVTSQPWPFPHSLMAGFVAQYAGGELQVDDVEIIEGDWFELDQLPQTPPAGTIAAQLIEEVRSRLQGLVESR</sequence>
<evidence type="ECO:0000256" key="8">
    <source>
        <dbReference type="ARBA" id="ARBA00023027"/>
    </source>
</evidence>
<comment type="caution">
    <text evidence="11">The sequence shown here is derived from an EMBL/GenBank/DDBJ whole genome shotgun (WGS) entry which is preliminary data.</text>
</comment>
<keyword evidence="8" id="KW-0520">NAD</keyword>
<dbReference type="Gene3D" id="3.90.79.10">
    <property type="entry name" value="Nucleoside Triphosphate Pyrophosphohydrolase"/>
    <property type="match status" value="1"/>
</dbReference>
<dbReference type="InterPro" id="IPR000086">
    <property type="entry name" value="NUDIX_hydrolase_dom"/>
</dbReference>
<comment type="similarity">
    <text evidence="3">Belongs to the Nudix hydrolase family. NudC subfamily.</text>
</comment>
<dbReference type="Pfam" id="PF09297">
    <property type="entry name" value="Zn_ribbon_NUD"/>
    <property type="match status" value="1"/>
</dbReference>
<keyword evidence="5" id="KW-0479">Metal-binding</keyword>
<name>A0ABY0BY24_9GAMM</name>
<reference evidence="11 12" key="1">
    <citation type="journal article" date="2018" name="Front. Microbiol.">
        <title>Genome-Based Analysis Reveals the Taxonomy and Diversity of the Family Idiomarinaceae.</title>
        <authorList>
            <person name="Liu Y."/>
            <person name="Lai Q."/>
            <person name="Shao Z."/>
        </authorList>
    </citation>
    <scope>NUCLEOTIDE SEQUENCE [LARGE SCALE GENOMIC DNA]</scope>
    <source>
        <strain evidence="11 12">GBSy1</strain>
    </source>
</reference>
<evidence type="ECO:0000256" key="7">
    <source>
        <dbReference type="ARBA" id="ARBA00022842"/>
    </source>
</evidence>
<evidence type="ECO:0000256" key="9">
    <source>
        <dbReference type="ARBA" id="ARBA00023679"/>
    </source>
</evidence>
<keyword evidence="7" id="KW-0460">Magnesium</keyword>
<dbReference type="PROSITE" id="PS00893">
    <property type="entry name" value="NUDIX_BOX"/>
    <property type="match status" value="1"/>
</dbReference>